<evidence type="ECO:0000256" key="3">
    <source>
        <dbReference type="ARBA" id="ARBA00004174"/>
    </source>
</evidence>
<dbReference type="InterPro" id="IPR036396">
    <property type="entry name" value="Cyt_P450_sf"/>
</dbReference>
<evidence type="ECO:0000256" key="1">
    <source>
        <dbReference type="ARBA" id="ARBA00001971"/>
    </source>
</evidence>
<reference evidence="17" key="1">
    <citation type="submission" date="2016-12" db="EMBL/GenBank/DDBJ databases">
        <title>An insight into the sialome and mialome of the sand fly, Nyssomyia neivai.</title>
        <authorList>
            <person name="Sebastian V."/>
            <person name="Goulart T.M."/>
            <person name="Oliveira W."/>
            <person name="Calvo E."/>
            <person name="Oliveira L.F."/>
            <person name="Pinto M.C."/>
            <person name="Rosselino A.M."/>
            <person name="Ribeiro J.M."/>
        </authorList>
    </citation>
    <scope>NUCLEOTIDE SEQUENCE</scope>
</reference>
<name>A0A1L8E426_9DIPT</name>
<keyword evidence="11 14" id="KW-0408">Iron</keyword>
<dbReference type="SUPFAM" id="SSF48264">
    <property type="entry name" value="Cytochrome P450"/>
    <property type="match status" value="1"/>
</dbReference>
<dbReference type="PRINTS" id="PR00463">
    <property type="entry name" value="EP450I"/>
</dbReference>
<evidence type="ECO:0000256" key="16">
    <source>
        <dbReference type="SAM" id="Phobius"/>
    </source>
</evidence>
<keyword evidence="16" id="KW-0812">Transmembrane</keyword>
<feature type="binding site" description="axial binding residue" evidence="14">
    <location>
        <position position="449"/>
    </location>
    <ligand>
        <name>heme</name>
        <dbReference type="ChEBI" id="CHEBI:30413"/>
    </ligand>
    <ligandPart>
        <name>Fe</name>
        <dbReference type="ChEBI" id="CHEBI:18248"/>
    </ligandPart>
</feature>
<proteinExistence type="inferred from homology"/>
<evidence type="ECO:0000256" key="15">
    <source>
        <dbReference type="RuleBase" id="RU000461"/>
    </source>
</evidence>
<dbReference type="PROSITE" id="PS00086">
    <property type="entry name" value="CYTOCHROME_P450"/>
    <property type="match status" value="1"/>
</dbReference>
<dbReference type="GO" id="GO:0020037">
    <property type="term" value="F:heme binding"/>
    <property type="evidence" value="ECO:0007669"/>
    <property type="project" value="InterPro"/>
</dbReference>
<dbReference type="InterPro" id="IPR050476">
    <property type="entry name" value="Insect_CytP450_Detox"/>
</dbReference>
<dbReference type="FunFam" id="1.10.630.10:FF:000042">
    <property type="entry name" value="Cytochrome P450"/>
    <property type="match status" value="1"/>
</dbReference>
<keyword evidence="13 16" id="KW-0472">Membrane</keyword>
<dbReference type="Pfam" id="PF00067">
    <property type="entry name" value="p450"/>
    <property type="match status" value="1"/>
</dbReference>
<dbReference type="PRINTS" id="PR00385">
    <property type="entry name" value="P450"/>
</dbReference>
<evidence type="ECO:0000256" key="9">
    <source>
        <dbReference type="ARBA" id="ARBA00022848"/>
    </source>
</evidence>
<feature type="transmembrane region" description="Helical" evidence="16">
    <location>
        <begin position="6"/>
        <end position="21"/>
    </location>
</feature>
<evidence type="ECO:0000256" key="10">
    <source>
        <dbReference type="ARBA" id="ARBA00023002"/>
    </source>
</evidence>
<evidence type="ECO:0000256" key="7">
    <source>
        <dbReference type="ARBA" id="ARBA00022723"/>
    </source>
</evidence>
<organism evidence="17">
    <name type="scientific">Nyssomyia neivai</name>
    <dbReference type="NCBI Taxonomy" id="330878"/>
    <lineage>
        <taxon>Eukaryota</taxon>
        <taxon>Metazoa</taxon>
        <taxon>Ecdysozoa</taxon>
        <taxon>Arthropoda</taxon>
        <taxon>Hexapoda</taxon>
        <taxon>Insecta</taxon>
        <taxon>Pterygota</taxon>
        <taxon>Neoptera</taxon>
        <taxon>Endopterygota</taxon>
        <taxon>Diptera</taxon>
        <taxon>Nematocera</taxon>
        <taxon>Psychodoidea</taxon>
        <taxon>Psychodidae</taxon>
        <taxon>Nyssomyia</taxon>
    </lineage>
</organism>
<keyword evidence="7 14" id="KW-0479">Metal-binding</keyword>
<evidence type="ECO:0000256" key="8">
    <source>
        <dbReference type="ARBA" id="ARBA00022824"/>
    </source>
</evidence>
<dbReference type="InterPro" id="IPR001128">
    <property type="entry name" value="Cyt_P450"/>
</dbReference>
<keyword evidence="8" id="KW-0256">Endoplasmic reticulum</keyword>
<dbReference type="Gene3D" id="1.10.630.10">
    <property type="entry name" value="Cytochrome P450"/>
    <property type="match status" value="1"/>
</dbReference>
<evidence type="ECO:0000256" key="5">
    <source>
        <dbReference type="ARBA" id="ARBA00010617"/>
    </source>
</evidence>
<dbReference type="GO" id="GO:0004497">
    <property type="term" value="F:monooxygenase activity"/>
    <property type="evidence" value="ECO:0007669"/>
    <property type="project" value="UniProtKB-KW"/>
</dbReference>
<evidence type="ECO:0000256" key="11">
    <source>
        <dbReference type="ARBA" id="ARBA00023004"/>
    </source>
</evidence>
<dbReference type="GO" id="GO:0016705">
    <property type="term" value="F:oxidoreductase activity, acting on paired donors, with incorporation or reduction of molecular oxygen"/>
    <property type="evidence" value="ECO:0007669"/>
    <property type="project" value="InterPro"/>
</dbReference>
<dbReference type="InterPro" id="IPR002401">
    <property type="entry name" value="Cyt_P450_E_grp-I"/>
</dbReference>
<evidence type="ECO:0000256" key="2">
    <source>
        <dbReference type="ARBA" id="ARBA00003690"/>
    </source>
</evidence>
<keyword evidence="10 15" id="KW-0560">Oxidoreductase</keyword>
<dbReference type="AlphaFoldDB" id="A0A1L8E426"/>
<evidence type="ECO:0000256" key="6">
    <source>
        <dbReference type="ARBA" id="ARBA00022617"/>
    </source>
</evidence>
<keyword evidence="6 14" id="KW-0349">Heme</keyword>
<keyword evidence="16" id="KW-1133">Transmembrane helix</keyword>
<dbReference type="EMBL" id="GFDF01000586">
    <property type="protein sequence ID" value="JAV13498.1"/>
    <property type="molecule type" value="Transcribed_RNA"/>
</dbReference>
<evidence type="ECO:0000313" key="17">
    <source>
        <dbReference type="EMBL" id="JAV13498.1"/>
    </source>
</evidence>
<sequence>MSIVDILIFLVALIFLGFSYVKRKYRYWADRGVPFVKPIFPKGNIQNVGTKEHFFELCKRVYFELKGEEKVVGGMYLMVRPTVITLDLDFVKTVLVKDFHYFHDRGLYVNERDDPLTANLLNIEGEPWKNLRSKLSPTFTSGKMKVMFPIMRDISDQFIECLNKELATREEIELGDYLSRFTIDIIGSCAFGIDCNSLRDPNAEFLRIGKKAFDNSEGRTIKRLFITTFKPLAKLLRLQMIRKEITEFYTRIVTETVAYRESEDVVRDDFMHLLMQLKNKGKLDDDPGTEIGKITINQVIANAFLFLLAGFETSSTTMKFCLLELARNPDVQERLRDEIKEVLGAYDNKITYDALSEMKYLDKVINETLRKHPPAGLLVRSVKDTYTVPKSSVILEKGTQLFVPVLGLHHDPDIYPDPDKFDPERFSPEAIKVRHPYAFLAFGEGPRNCIGMRFGMMQTKIGVACLLMNYNFQPCDKTKFPIEYVKTSTLLSPVGGCWVRVKKI</sequence>
<protein>
    <submittedName>
        <fullName evidence="17">Putative cytochrome</fullName>
    </submittedName>
</protein>
<dbReference type="PANTHER" id="PTHR24292:SF54">
    <property type="entry name" value="CYP9F3-RELATED"/>
    <property type="match status" value="1"/>
</dbReference>
<comment type="subcellular location">
    <subcellularLocation>
        <location evidence="4">Endoplasmic reticulum membrane</location>
        <topology evidence="4">Peripheral membrane protein</topology>
    </subcellularLocation>
    <subcellularLocation>
        <location evidence="3">Microsome membrane</location>
        <topology evidence="3">Peripheral membrane protein</topology>
    </subcellularLocation>
</comment>
<dbReference type="GO" id="GO:0005506">
    <property type="term" value="F:iron ion binding"/>
    <property type="evidence" value="ECO:0007669"/>
    <property type="project" value="InterPro"/>
</dbReference>
<keyword evidence="9" id="KW-0492">Microsome</keyword>
<accession>A0A1L8E426</accession>
<dbReference type="CDD" id="cd11056">
    <property type="entry name" value="CYP6-like"/>
    <property type="match status" value="1"/>
</dbReference>
<dbReference type="GO" id="GO:0005789">
    <property type="term" value="C:endoplasmic reticulum membrane"/>
    <property type="evidence" value="ECO:0007669"/>
    <property type="project" value="UniProtKB-SubCell"/>
</dbReference>
<evidence type="ECO:0000256" key="14">
    <source>
        <dbReference type="PIRSR" id="PIRSR602401-1"/>
    </source>
</evidence>
<comment type="function">
    <text evidence="2">May be involved in the metabolism of insect hormones and in the breakdown of synthetic insecticides.</text>
</comment>
<dbReference type="InterPro" id="IPR017972">
    <property type="entry name" value="Cyt_P450_CS"/>
</dbReference>
<dbReference type="PANTHER" id="PTHR24292">
    <property type="entry name" value="CYTOCHROME P450"/>
    <property type="match status" value="1"/>
</dbReference>
<evidence type="ECO:0000256" key="13">
    <source>
        <dbReference type="ARBA" id="ARBA00023136"/>
    </source>
</evidence>
<evidence type="ECO:0000256" key="12">
    <source>
        <dbReference type="ARBA" id="ARBA00023033"/>
    </source>
</evidence>
<comment type="similarity">
    <text evidence="5 15">Belongs to the cytochrome P450 family.</text>
</comment>
<comment type="cofactor">
    <cofactor evidence="1 14">
        <name>heme</name>
        <dbReference type="ChEBI" id="CHEBI:30413"/>
    </cofactor>
</comment>
<evidence type="ECO:0000256" key="4">
    <source>
        <dbReference type="ARBA" id="ARBA00004406"/>
    </source>
</evidence>
<keyword evidence="12 15" id="KW-0503">Monooxygenase</keyword>